<dbReference type="PROSITE" id="PS50923">
    <property type="entry name" value="SUSHI"/>
    <property type="match status" value="1"/>
</dbReference>
<evidence type="ECO:0000313" key="5">
    <source>
        <dbReference type="Proteomes" id="UP000694851"/>
    </source>
</evidence>
<dbReference type="CDD" id="cd00033">
    <property type="entry name" value="CCP"/>
    <property type="match status" value="1"/>
</dbReference>
<accession>A0A8B7RLE2</accession>
<dbReference type="Gene3D" id="2.20.28.230">
    <property type="match status" value="1"/>
</dbReference>
<evidence type="ECO:0000256" key="1">
    <source>
        <dbReference type="ARBA" id="ARBA00023157"/>
    </source>
</evidence>
<keyword evidence="6" id="KW-0675">Receptor</keyword>
<dbReference type="Pfam" id="PF00084">
    <property type="entry name" value="Sushi"/>
    <property type="match status" value="1"/>
</dbReference>
<keyword evidence="5" id="KW-1185">Reference proteome</keyword>
<evidence type="ECO:0000313" key="6">
    <source>
        <dbReference type="RefSeq" id="XP_019500105.1"/>
    </source>
</evidence>
<reference evidence="6" key="1">
    <citation type="submission" date="2025-08" db="UniProtKB">
        <authorList>
            <consortium name="RefSeq"/>
        </authorList>
    </citation>
    <scope>IDENTIFICATION</scope>
    <source>
        <tissue evidence="6">Muscle</tissue>
    </source>
</reference>
<comment type="caution">
    <text evidence="2">Lacks conserved residue(s) required for the propagation of feature annotation.</text>
</comment>
<dbReference type="GeneID" id="109383808"/>
<dbReference type="OrthoDB" id="9944172at2759"/>
<dbReference type="Proteomes" id="UP000694851">
    <property type="component" value="Unplaced"/>
</dbReference>
<sequence length="245" mass="26764">MLSHRSVTASHLSPALWGLKQKRKRMRLVGRSVPGTAPSTSSQTARHLRSPAAGRPGRPVRARKVARDGAAEGKAMAGLRLRGCRVSDLSELLLLLLLWPPVTPGTTCATPTSIEHADIRIKSYNENSRERYICNSGFKRKAGTSSLTKCQRDEATNITRWTIPSLKCISAYSHDSRTVAGFCEAAEKGQVVTKDNWGPLPVCVLDFRFSSSGNLCTGRCALWSMFGISCGMLRKTKANSQKTQC</sequence>
<evidence type="ECO:0000256" key="3">
    <source>
        <dbReference type="SAM" id="MobiDB-lite"/>
    </source>
</evidence>
<organism evidence="5 6">
    <name type="scientific">Hipposideros armiger</name>
    <name type="common">Great Himalayan leaf-nosed bat</name>
    <dbReference type="NCBI Taxonomy" id="186990"/>
    <lineage>
        <taxon>Eukaryota</taxon>
        <taxon>Metazoa</taxon>
        <taxon>Chordata</taxon>
        <taxon>Craniata</taxon>
        <taxon>Vertebrata</taxon>
        <taxon>Euteleostomi</taxon>
        <taxon>Mammalia</taxon>
        <taxon>Eutheria</taxon>
        <taxon>Laurasiatheria</taxon>
        <taxon>Chiroptera</taxon>
        <taxon>Yinpterochiroptera</taxon>
        <taxon>Rhinolophoidea</taxon>
        <taxon>Hipposideridae</taxon>
        <taxon>Hipposideros</taxon>
    </lineage>
</organism>
<gene>
    <name evidence="6" type="primary">IL15RA</name>
</gene>
<dbReference type="PANTHER" id="PTHR15060:SF0">
    <property type="entry name" value="INTERLEUKIN-15 RECEPTOR SUBUNIT ALPHA"/>
    <property type="match status" value="1"/>
</dbReference>
<keyword evidence="2" id="KW-0768">Sushi</keyword>
<dbReference type="InterPro" id="IPR035976">
    <property type="entry name" value="Sushi/SCR/CCP_sf"/>
</dbReference>
<dbReference type="PANTHER" id="PTHR15060">
    <property type="entry name" value="INTERLEUKIN-15 RECEPTOR SUBUNIT ALPHA"/>
    <property type="match status" value="1"/>
</dbReference>
<feature type="region of interest" description="Disordered" evidence="3">
    <location>
        <begin position="32"/>
        <end position="72"/>
    </location>
</feature>
<dbReference type="RefSeq" id="XP_019500105.1">
    <property type="nucleotide sequence ID" value="XM_019644560.1"/>
</dbReference>
<evidence type="ECO:0000256" key="2">
    <source>
        <dbReference type="PROSITE-ProRule" id="PRU00302"/>
    </source>
</evidence>
<proteinExistence type="predicted"/>
<dbReference type="SMART" id="SM00032">
    <property type="entry name" value="CCP"/>
    <property type="match status" value="1"/>
</dbReference>
<evidence type="ECO:0000259" key="4">
    <source>
        <dbReference type="PROSITE" id="PS50923"/>
    </source>
</evidence>
<protein>
    <submittedName>
        <fullName evidence="6">Interleukin-15 receptor subunit alpha isoform X2</fullName>
    </submittedName>
</protein>
<name>A0A8B7RLE2_HIPAR</name>
<dbReference type="InterPro" id="IPR042372">
    <property type="entry name" value="IL15RA"/>
</dbReference>
<keyword evidence="1" id="KW-1015">Disulfide bond</keyword>
<dbReference type="AlphaFoldDB" id="A0A8B7RLE2"/>
<dbReference type="SUPFAM" id="SSF57535">
    <property type="entry name" value="Complement control module/SCR domain"/>
    <property type="match status" value="1"/>
</dbReference>
<dbReference type="InterPro" id="IPR000436">
    <property type="entry name" value="Sushi_SCR_CCP_dom"/>
</dbReference>
<dbReference type="CTD" id="3601"/>
<feature type="domain" description="Sushi" evidence="4">
    <location>
        <begin position="106"/>
        <end position="170"/>
    </location>
</feature>
<dbReference type="GO" id="GO:0042010">
    <property type="term" value="F:interleukin-15 receptor activity"/>
    <property type="evidence" value="ECO:0007669"/>
    <property type="project" value="InterPro"/>
</dbReference>